<accession>A0ABN9L269</accession>
<feature type="compositionally biased region" description="Polar residues" evidence="1">
    <location>
        <begin position="277"/>
        <end position="286"/>
    </location>
</feature>
<organism evidence="2 3">
    <name type="scientific">Ranitomeya imitator</name>
    <name type="common">mimic poison frog</name>
    <dbReference type="NCBI Taxonomy" id="111125"/>
    <lineage>
        <taxon>Eukaryota</taxon>
        <taxon>Metazoa</taxon>
        <taxon>Chordata</taxon>
        <taxon>Craniata</taxon>
        <taxon>Vertebrata</taxon>
        <taxon>Euteleostomi</taxon>
        <taxon>Amphibia</taxon>
        <taxon>Batrachia</taxon>
        <taxon>Anura</taxon>
        <taxon>Neobatrachia</taxon>
        <taxon>Hyloidea</taxon>
        <taxon>Dendrobatidae</taxon>
        <taxon>Dendrobatinae</taxon>
        <taxon>Ranitomeya</taxon>
    </lineage>
</organism>
<reference evidence="2" key="1">
    <citation type="submission" date="2023-07" db="EMBL/GenBank/DDBJ databases">
        <authorList>
            <person name="Stuckert A."/>
        </authorList>
    </citation>
    <scope>NUCLEOTIDE SEQUENCE</scope>
</reference>
<feature type="region of interest" description="Disordered" evidence="1">
    <location>
        <begin position="242"/>
        <end position="286"/>
    </location>
</feature>
<feature type="region of interest" description="Disordered" evidence="1">
    <location>
        <begin position="152"/>
        <end position="205"/>
    </location>
</feature>
<feature type="compositionally biased region" description="Basic and acidic residues" evidence="1">
    <location>
        <begin position="109"/>
        <end position="121"/>
    </location>
</feature>
<sequence>MQQIVNVASRISQQGMGAPLVHRQPNRSPTFNLLGYYHNRRSRSLVELDEVDPTVVDSRTCWGREFQRMGDIREKSWRRLDEERISVEERRRSWEDRRSLAGKQLITGDRKTGVGKTDPDHALWGLGYPRQPRPQRFSGRCEKKVEICDRQADEGTEGRKTEGNVRAETPPVHEDNSPEHGDGEEVEDYPMCSSPNPPLPRQSSSMHVAVMPPSCTVASSSFAVDAVLVSSTVVAASAAVSSSFVGSSRPTGLGAGSARPVPMVRAAPKKGKKKESSTSAIEAITS</sequence>
<feature type="region of interest" description="Disordered" evidence="1">
    <location>
        <begin position="109"/>
        <end position="129"/>
    </location>
</feature>
<evidence type="ECO:0000256" key="1">
    <source>
        <dbReference type="SAM" id="MobiDB-lite"/>
    </source>
</evidence>
<name>A0ABN9L269_9NEOB</name>
<comment type="caution">
    <text evidence="2">The sequence shown here is derived from an EMBL/GenBank/DDBJ whole genome shotgun (WGS) entry which is preliminary data.</text>
</comment>
<keyword evidence="3" id="KW-1185">Reference proteome</keyword>
<dbReference type="EMBL" id="CAUEEQ010007666">
    <property type="protein sequence ID" value="CAJ0931375.1"/>
    <property type="molecule type" value="Genomic_DNA"/>
</dbReference>
<proteinExistence type="predicted"/>
<evidence type="ECO:0000313" key="3">
    <source>
        <dbReference type="Proteomes" id="UP001176940"/>
    </source>
</evidence>
<feature type="compositionally biased region" description="Basic and acidic residues" evidence="1">
    <location>
        <begin position="152"/>
        <end position="183"/>
    </location>
</feature>
<protein>
    <submittedName>
        <fullName evidence="2">Uncharacterized protein</fullName>
    </submittedName>
</protein>
<dbReference type="Proteomes" id="UP001176940">
    <property type="component" value="Unassembled WGS sequence"/>
</dbReference>
<evidence type="ECO:0000313" key="2">
    <source>
        <dbReference type="EMBL" id="CAJ0931375.1"/>
    </source>
</evidence>
<gene>
    <name evidence="2" type="ORF">RIMI_LOCUS4686084</name>
</gene>